<keyword evidence="2" id="KW-0472">Membrane</keyword>
<evidence type="ECO:0000313" key="4">
    <source>
        <dbReference type="EMBL" id="PJF37487.1"/>
    </source>
</evidence>
<evidence type="ECO:0000256" key="1">
    <source>
        <dbReference type="SAM" id="MobiDB-lite"/>
    </source>
</evidence>
<dbReference type="InterPro" id="IPR025642">
    <property type="entry name" value="DUF4342"/>
</dbReference>
<keyword evidence="2" id="KW-1133">Transmembrane helix</keyword>
<dbReference type="Pfam" id="PF14242">
    <property type="entry name" value="DUF4342"/>
    <property type="match status" value="1"/>
</dbReference>
<dbReference type="EMBL" id="PGTL01000012">
    <property type="protein sequence ID" value="PJF42618.1"/>
    <property type="molecule type" value="Genomic_DNA"/>
</dbReference>
<evidence type="ECO:0000313" key="6">
    <source>
        <dbReference type="Proteomes" id="UP000228947"/>
    </source>
</evidence>
<proteinExistence type="predicted"/>
<feature type="compositionally biased region" description="Basic and acidic residues" evidence="1">
    <location>
        <begin position="103"/>
        <end position="120"/>
    </location>
</feature>
<organism evidence="4 7">
    <name type="scientific">Candidatus Thermofonsia Clade 1 bacterium</name>
    <dbReference type="NCBI Taxonomy" id="2364210"/>
    <lineage>
        <taxon>Bacteria</taxon>
        <taxon>Bacillati</taxon>
        <taxon>Chloroflexota</taxon>
        <taxon>Candidatus Thermofontia</taxon>
        <taxon>Candidatus Thermofonsia Clade 1</taxon>
    </lineage>
</organism>
<dbReference type="Proteomes" id="UP000228947">
    <property type="component" value="Unassembled WGS sequence"/>
</dbReference>
<dbReference type="AlphaFoldDB" id="A0A2M8PIX6"/>
<dbReference type="EMBL" id="PGTM01000001">
    <property type="protein sequence ID" value="PJF37487.1"/>
    <property type="molecule type" value="Genomic_DNA"/>
</dbReference>
<gene>
    <name evidence="4" type="ORF">CUN49_00270</name>
    <name evidence="5" type="ORF">CUN50_03310</name>
</gene>
<reference evidence="6 7" key="1">
    <citation type="submission" date="2017-11" db="EMBL/GenBank/DDBJ databases">
        <title>Evolution of Phototrophy in the Chloroflexi Phylum Driven by Horizontal Gene Transfer.</title>
        <authorList>
            <person name="Ward L.M."/>
            <person name="Hemp J."/>
            <person name="Shih P.M."/>
            <person name="Mcglynn S.E."/>
            <person name="Fischer W."/>
        </authorList>
    </citation>
    <scope>NUCLEOTIDE SEQUENCE [LARGE SCALE GENOMIC DNA]</scope>
    <source>
        <strain evidence="5">CP1_1M</strain>
        <strain evidence="4">JP3_13</strain>
    </source>
</reference>
<evidence type="ECO:0000256" key="2">
    <source>
        <dbReference type="SAM" id="Phobius"/>
    </source>
</evidence>
<feature type="domain" description="DUF4342" evidence="3">
    <location>
        <begin position="13"/>
        <end position="93"/>
    </location>
</feature>
<evidence type="ECO:0000259" key="3">
    <source>
        <dbReference type="Pfam" id="PF14242"/>
    </source>
</evidence>
<feature type="transmembrane region" description="Helical" evidence="2">
    <location>
        <begin position="59"/>
        <end position="84"/>
    </location>
</feature>
<dbReference type="Proteomes" id="UP000229681">
    <property type="component" value="Unassembled WGS sequence"/>
</dbReference>
<evidence type="ECO:0000313" key="7">
    <source>
        <dbReference type="Proteomes" id="UP000229681"/>
    </source>
</evidence>
<protein>
    <recommendedName>
        <fullName evidence="3">DUF4342 domain-containing protein</fullName>
    </recommendedName>
</protein>
<evidence type="ECO:0000313" key="5">
    <source>
        <dbReference type="EMBL" id="PJF42618.1"/>
    </source>
</evidence>
<name>A0A2M8PIX6_9CHLR</name>
<sequence>MSEETKPKNDAPRTFAEELSVAGSQLVERLQELVRQGNIRRLILRDQHGRTLLEVPLTLGVVGGASVALFAPFLAAVGAIAALVSRVHIVVERYEDPTDAAQEADRPTVVEMDASERLKE</sequence>
<keyword evidence="2" id="KW-0812">Transmembrane</keyword>
<comment type="caution">
    <text evidence="4">The sequence shown here is derived from an EMBL/GenBank/DDBJ whole genome shotgun (WGS) entry which is preliminary data.</text>
</comment>
<accession>A0A2M8PIX6</accession>
<feature type="region of interest" description="Disordered" evidence="1">
    <location>
        <begin position="96"/>
        <end position="120"/>
    </location>
</feature>